<dbReference type="EMBL" id="FLUM01000002">
    <property type="protein sequence ID" value="SBW00697.1"/>
    <property type="molecule type" value="Genomic_DNA"/>
</dbReference>
<organism evidence="2">
    <name type="scientific">uncultured Dysgonomonas sp</name>
    <dbReference type="NCBI Taxonomy" id="206096"/>
    <lineage>
        <taxon>Bacteria</taxon>
        <taxon>Pseudomonadati</taxon>
        <taxon>Bacteroidota</taxon>
        <taxon>Bacteroidia</taxon>
        <taxon>Bacteroidales</taxon>
        <taxon>Dysgonomonadaceae</taxon>
        <taxon>Dysgonomonas</taxon>
        <taxon>environmental samples</taxon>
    </lineage>
</organism>
<feature type="coiled-coil region" evidence="1">
    <location>
        <begin position="162"/>
        <end position="219"/>
    </location>
</feature>
<accession>A0A212JMP5</accession>
<keyword evidence="1" id="KW-0175">Coiled coil</keyword>
<protein>
    <submittedName>
        <fullName evidence="2">Uncharacterized protein</fullName>
    </submittedName>
</protein>
<reference evidence="2" key="1">
    <citation type="submission" date="2016-04" db="EMBL/GenBank/DDBJ databases">
        <authorList>
            <person name="Evans L.H."/>
            <person name="Alamgir A."/>
            <person name="Owens N."/>
            <person name="Weber N.D."/>
            <person name="Virtaneva K."/>
            <person name="Barbian K."/>
            <person name="Babar A."/>
            <person name="Rosenke K."/>
        </authorList>
    </citation>
    <scope>NUCLEOTIDE SEQUENCE</scope>
    <source>
        <strain evidence="2">86-1</strain>
    </source>
</reference>
<dbReference type="AlphaFoldDB" id="A0A212JMP5"/>
<name>A0A212JMP5_9BACT</name>
<gene>
    <name evidence="2" type="ORF">KL86DYS1_20262</name>
</gene>
<proteinExistence type="predicted"/>
<evidence type="ECO:0000313" key="2">
    <source>
        <dbReference type="EMBL" id="SBW00697.1"/>
    </source>
</evidence>
<sequence length="443" mass="53163">MCAWHSDWQYKCIEYNYGLEAGNIRTYEVVVEHEGEMHRIDSLVNTTAIEFQHSLEVSLNEIDSRFIAHEALGYTPYLILDFTDFSSIATFSKFTDLSNKNLEFYMASYKSNEFIISFLKKVRKWLNSKYKGNLFLDFSDQIIRLTPHLKCKVLKYSKEKFIKNLLCLEDDIQNELTKEKEQLDFEKVLKAHEKEKADAERAAEVKRKIKENREEVKNSNRFSWYRKCLQNNLVTRALRSFLDYETYVKYQFYESKDGNISRKYHVYNLFPSAYFDPVVEIQYVVNSMSKDDRYEFLYSEINLIKKEREGFLRYVFEQKPKQKIQFKSKRLEYVKGVLHSTSSQALCVYNEKGKIIANEYYLFNTKVTKEEWDFLSTYYEIGGFPDDVSDTQKLALKNIMEVIERNDTPDFRRYFYQNDFPMNVRKKYYDKIQEQEPLRAKHL</sequence>
<evidence type="ECO:0000256" key="1">
    <source>
        <dbReference type="SAM" id="Coils"/>
    </source>
</evidence>